<sequence length="433" mass="44461">MSVFRELRALLARSGFRKLFAVRLVSQAADGMFQVGLANLLFFSPESQGSAPAIAGAFAVMLAPFTIVGPFAGVFLDRWQRRQVLVVGNAVRVVITAAMALLMVTDGVSVWIYALGLAALSVNRFLLAGLSAGLPLVVEDKKLLLTANALTPTLGAGAAFLGGLGAFVMGQVAPTGRVQDATALTCAALVMGWASLLGLRLGRGELGPVVPASGGVGREIVVVTRGLADGARYLTARRTPGQALLAMATHRFCYGVVFIASILMARNLLSDPADSTSGLAVFAQVVGATGVGGGVAIVVTAWIGRKMAPQSWIATMLVVAAASQLLLVPTEPGLVLMLTAAALLGMAAQGAKIAVDTIVQRDSGDEFRGRAFAFFDVLYNAAFVGAAALAAAVVPDMGWSPGLFAVLAGVYLVAGALVGLRGAREPRPVEASV</sequence>
<evidence type="ECO:0000256" key="1">
    <source>
        <dbReference type="ARBA" id="ARBA00004651"/>
    </source>
</evidence>
<feature type="transmembrane region" description="Helical" evidence="6">
    <location>
        <begin position="83"/>
        <end position="104"/>
    </location>
</feature>
<dbReference type="Gene3D" id="1.20.1250.20">
    <property type="entry name" value="MFS general substrate transporter like domains"/>
    <property type="match status" value="1"/>
</dbReference>
<dbReference type="PANTHER" id="PTHR23513">
    <property type="entry name" value="INTEGRAL MEMBRANE EFFLUX PROTEIN-RELATED"/>
    <property type="match status" value="1"/>
</dbReference>
<reference evidence="8 9" key="1">
    <citation type="submission" date="2018-11" db="EMBL/GenBank/DDBJ databases">
        <title>Sequencing the genomes of 1000 actinobacteria strains.</title>
        <authorList>
            <person name="Klenk H.-P."/>
        </authorList>
    </citation>
    <scope>NUCLEOTIDE SEQUENCE [LARGE SCALE GENOMIC DNA]</scope>
    <source>
        <strain evidence="8 9">DSM 15700</strain>
    </source>
</reference>
<feature type="transmembrane region" description="Helical" evidence="6">
    <location>
        <begin position="311"/>
        <end position="328"/>
    </location>
</feature>
<feature type="transmembrane region" description="Helical" evidence="6">
    <location>
        <begin position="110"/>
        <end position="137"/>
    </location>
</feature>
<dbReference type="SUPFAM" id="SSF103473">
    <property type="entry name" value="MFS general substrate transporter"/>
    <property type="match status" value="1"/>
</dbReference>
<evidence type="ECO:0000259" key="7">
    <source>
        <dbReference type="PROSITE" id="PS50850"/>
    </source>
</evidence>
<evidence type="ECO:0000256" key="5">
    <source>
        <dbReference type="ARBA" id="ARBA00023136"/>
    </source>
</evidence>
<keyword evidence="9" id="KW-1185">Reference proteome</keyword>
<dbReference type="GO" id="GO:0005886">
    <property type="term" value="C:plasma membrane"/>
    <property type="evidence" value="ECO:0007669"/>
    <property type="project" value="UniProtKB-SubCell"/>
</dbReference>
<dbReference type="GO" id="GO:0022857">
    <property type="term" value="F:transmembrane transporter activity"/>
    <property type="evidence" value="ECO:0007669"/>
    <property type="project" value="InterPro"/>
</dbReference>
<accession>A0A3N4YFC7</accession>
<organism evidence="8 9">
    <name type="scientific">Myceligenerans xiligouense</name>
    <dbReference type="NCBI Taxonomy" id="253184"/>
    <lineage>
        <taxon>Bacteria</taxon>
        <taxon>Bacillati</taxon>
        <taxon>Actinomycetota</taxon>
        <taxon>Actinomycetes</taxon>
        <taxon>Micrococcales</taxon>
        <taxon>Promicromonosporaceae</taxon>
        <taxon>Myceligenerans</taxon>
    </lineage>
</organism>
<dbReference type="EMBL" id="RKQZ01000001">
    <property type="protein sequence ID" value="RPF19513.1"/>
    <property type="molecule type" value="Genomic_DNA"/>
</dbReference>
<feature type="transmembrane region" description="Helical" evidence="6">
    <location>
        <begin position="371"/>
        <end position="393"/>
    </location>
</feature>
<feature type="transmembrane region" description="Helical" evidence="6">
    <location>
        <begin position="20"/>
        <end position="42"/>
    </location>
</feature>
<feature type="transmembrane region" description="Helical" evidence="6">
    <location>
        <begin position="252"/>
        <end position="269"/>
    </location>
</feature>
<keyword evidence="3 6" id="KW-0812">Transmembrane</keyword>
<feature type="transmembrane region" description="Helical" evidence="6">
    <location>
        <begin position="281"/>
        <end position="304"/>
    </location>
</feature>
<evidence type="ECO:0000256" key="3">
    <source>
        <dbReference type="ARBA" id="ARBA00022692"/>
    </source>
</evidence>
<feature type="transmembrane region" description="Helical" evidence="6">
    <location>
        <begin position="399"/>
        <end position="420"/>
    </location>
</feature>
<evidence type="ECO:0000256" key="2">
    <source>
        <dbReference type="ARBA" id="ARBA00022475"/>
    </source>
</evidence>
<dbReference type="Proteomes" id="UP000280501">
    <property type="component" value="Unassembled WGS sequence"/>
</dbReference>
<dbReference type="OrthoDB" id="3688258at2"/>
<comment type="subcellular location">
    <subcellularLocation>
        <location evidence="1">Cell membrane</location>
        <topology evidence="1">Multi-pass membrane protein</topology>
    </subcellularLocation>
</comment>
<feature type="transmembrane region" description="Helical" evidence="6">
    <location>
        <begin position="334"/>
        <end position="359"/>
    </location>
</feature>
<evidence type="ECO:0000313" key="8">
    <source>
        <dbReference type="EMBL" id="RPF19513.1"/>
    </source>
</evidence>
<dbReference type="AlphaFoldDB" id="A0A3N4YFC7"/>
<gene>
    <name evidence="8" type="ORF">EDD34_0062</name>
</gene>
<feature type="domain" description="Major facilitator superfamily (MFS) profile" evidence="7">
    <location>
        <begin position="243"/>
        <end position="433"/>
    </location>
</feature>
<dbReference type="RefSeq" id="WP_123812810.1">
    <property type="nucleotide sequence ID" value="NZ_RKQZ01000001.1"/>
</dbReference>
<dbReference type="InterPro" id="IPR020846">
    <property type="entry name" value="MFS_dom"/>
</dbReference>
<keyword evidence="2" id="KW-1003">Cell membrane</keyword>
<evidence type="ECO:0000256" key="6">
    <source>
        <dbReference type="SAM" id="Phobius"/>
    </source>
</evidence>
<feature type="transmembrane region" description="Helical" evidence="6">
    <location>
        <begin position="149"/>
        <end position="169"/>
    </location>
</feature>
<dbReference type="PANTHER" id="PTHR23513:SF17">
    <property type="entry name" value="MEMBRANE PROTEIN"/>
    <property type="match status" value="1"/>
</dbReference>
<evidence type="ECO:0000313" key="9">
    <source>
        <dbReference type="Proteomes" id="UP000280501"/>
    </source>
</evidence>
<protein>
    <recommendedName>
        <fullName evidence="7">Major facilitator superfamily (MFS) profile domain-containing protein</fullName>
    </recommendedName>
</protein>
<feature type="transmembrane region" description="Helical" evidence="6">
    <location>
        <begin position="54"/>
        <end position="76"/>
    </location>
</feature>
<dbReference type="PROSITE" id="PS50850">
    <property type="entry name" value="MFS"/>
    <property type="match status" value="1"/>
</dbReference>
<keyword evidence="4 6" id="KW-1133">Transmembrane helix</keyword>
<name>A0A3N4YFC7_9MICO</name>
<proteinExistence type="predicted"/>
<evidence type="ECO:0000256" key="4">
    <source>
        <dbReference type="ARBA" id="ARBA00022989"/>
    </source>
</evidence>
<keyword evidence="5 6" id="KW-0472">Membrane</keyword>
<comment type="caution">
    <text evidence="8">The sequence shown here is derived from an EMBL/GenBank/DDBJ whole genome shotgun (WGS) entry which is preliminary data.</text>
</comment>
<dbReference type="InterPro" id="IPR036259">
    <property type="entry name" value="MFS_trans_sf"/>
</dbReference>
<feature type="transmembrane region" description="Helical" evidence="6">
    <location>
        <begin position="181"/>
        <end position="199"/>
    </location>
</feature>